<feature type="non-terminal residue" evidence="1">
    <location>
        <position position="1"/>
    </location>
</feature>
<dbReference type="Proteomes" id="UP000221165">
    <property type="component" value="Unassembled WGS sequence"/>
</dbReference>
<evidence type="ECO:0000313" key="1">
    <source>
        <dbReference type="EMBL" id="PHJ18818.1"/>
    </source>
</evidence>
<keyword evidence="2" id="KW-1185">Reference proteome</keyword>
<reference evidence="1 2" key="1">
    <citation type="journal article" date="2017" name="Int. J. Parasitol.">
        <title>The genome of the protozoan parasite Cystoisospora suis and a reverse vaccinology approach to identify vaccine candidates.</title>
        <authorList>
            <person name="Palmieri N."/>
            <person name="Shrestha A."/>
            <person name="Ruttkowski B."/>
            <person name="Beck T."/>
            <person name="Vogl C."/>
            <person name="Tomley F."/>
            <person name="Blake D.P."/>
            <person name="Joachim A."/>
        </authorList>
    </citation>
    <scope>NUCLEOTIDE SEQUENCE [LARGE SCALE GENOMIC DNA]</scope>
    <source>
        <strain evidence="1 2">Wien I</strain>
    </source>
</reference>
<gene>
    <name evidence="1" type="ORF">CSUI_007356</name>
</gene>
<dbReference type="AlphaFoldDB" id="A0A2C6KQD1"/>
<dbReference type="GeneID" id="94430713"/>
<name>A0A2C6KQD1_9APIC</name>
<dbReference type="RefSeq" id="XP_067920523.1">
    <property type="nucleotide sequence ID" value="XM_068067502.1"/>
</dbReference>
<evidence type="ECO:0000313" key="2">
    <source>
        <dbReference type="Proteomes" id="UP000221165"/>
    </source>
</evidence>
<comment type="caution">
    <text evidence="1">The sequence shown here is derived from an EMBL/GenBank/DDBJ whole genome shotgun (WGS) entry which is preliminary data.</text>
</comment>
<protein>
    <submittedName>
        <fullName evidence="1">Uncharacterized protein</fullName>
    </submittedName>
</protein>
<accession>A0A2C6KQD1</accession>
<proteinExistence type="predicted"/>
<dbReference type="EMBL" id="MIGC01003864">
    <property type="protein sequence ID" value="PHJ18818.1"/>
    <property type="molecule type" value="Genomic_DNA"/>
</dbReference>
<organism evidence="1 2">
    <name type="scientific">Cystoisospora suis</name>
    <dbReference type="NCBI Taxonomy" id="483139"/>
    <lineage>
        <taxon>Eukaryota</taxon>
        <taxon>Sar</taxon>
        <taxon>Alveolata</taxon>
        <taxon>Apicomplexa</taxon>
        <taxon>Conoidasida</taxon>
        <taxon>Coccidia</taxon>
        <taxon>Eucoccidiorida</taxon>
        <taxon>Eimeriorina</taxon>
        <taxon>Sarcocystidae</taxon>
        <taxon>Cystoisospora</taxon>
    </lineage>
</organism>
<sequence length="39" mass="4113">NGWGTRQTHGVADVAGSPVNRERVFRAVAGTQMTVSISV</sequence>
<dbReference type="VEuPathDB" id="ToxoDB:CSUI_007356"/>